<dbReference type="GO" id="GO:0070403">
    <property type="term" value="F:NAD+ binding"/>
    <property type="evidence" value="ECO:0007669"/>
    <property type="project" value="TreeGrafter"/>
</dbReference>
<dbReference type="PANTHER" id="PTHR21363:SF0">
    <property type="entry name" value="PREPHENATE DEHYDROGENASE [NADP(+)]"/>
    <property type="match status" value="1"/>
</dbReference>
<organism evidence="3 4">
    <name type="scientific">Lithohypha guttulata</name>
    <dbReference type="NCBI Taxonomy" id="1690604"/>
    <lineage>
        <taxon>Eukaryota</taxon>
        <taxon>Fungi</taxon>
        <taxon>Dikarya</taxon>
        <taxon>Ascomycota</taxon>
        <taxon>Pezizomycotina</taxon>
        <taxon>Eurotiomycetes</taxon>
        <taxon>Chaetothyriomycetidae</taxon>
        <taxon>Chaetothyriales</taxon>
        <taxon>Trichomeriaceae</taxon>
        <taxon>Lithohypha</taxon>
    </lineage>
</organism>
<reference evidence="3 4" key="1">
    <citation type="submission" date="2023-08" db="EMBL/GenBank/DDBJ databases">
        <title>Black Yeasts Isolated from many extreme environments.</title>
        <authorList>
            <person name="Coleine C."/>
            <person name="Stajich J.E."/>
            <person name="Selbmann L."/>
        </authorList>
    </citation>
    <scope>NUCLEOTIDE SEQUENCE [LARGE SCALE GENOMIC DNA]</scope>
    <source>
        <strain evidence="3 4">CCFEE 5910</strain>
    </source>
</reference>
<dbReference type="GO" id="GO:0006571">
    <property type="term" value="P:tyrosine biosynthetic process"/>
    <property type="evidence" value="ECO:0007669"/>
    <property type="project" value="TreeGrafter"/>
</dbReference>
<dbReference type="Proteomes" id="UP001309876">
    <property type="component" value="Unassembled WGS sequence"/>
</dbReference>
<dbReference type="GO" id="GO:0008977">
    <property type="term" value="F:prephenate dehydrogenase (NAD+) activity"/>
    <property type="evidence" value="ECO:0007669"/>
    <property type="project" value="TreeGrafter"/>
</dbReference>
<dbReference type="SUPFAM" id="SSF51735">
    <property type="entry name" value="NAD(P)-binding Rossmann-fold domains"/>
    <property type="match status" value="1"/>
</dbReference>
<dbReference type="PANTHER" id="PTHR21363">
    <property type="entry name" value="PREPHENATE DEHYDROGENASE"/>
    <property type="match status" value="1"/>
</dbReference>
<protein>
    <submittedName>
        <fullName evidence="3">Prephenate dehydrogenase (NADP(+))</fullName>
        <ecNumber evidence="3">1.3.1.13</ecNumber>
    </submittedName>
</protein>
<dbReference type="Gene3D" id="3.40.50.720">
    <property type="entry name" value="NAD(P)-binding Rossmann-like Domain"/>
    <property type="match status" value="1"/>
</dbReference>
<dbReference type="EC" id="1.3.1.13" evidence="3"/>
<gene>
    <name evidence="3" type="primary">TYR1_2</name>
    <name evidence="3" type="ORF">LTR05_007723</name>
</gene>
<accession>A0AAN7SV75</accession>
<evidence type="ECO:0000313" key="3">
    <source>
        <dbReference type="EMBL" id="KAK5081592.1"/>
    </source>
</evidence>
<dbReference type="GO" id="GO:0004665">
    <property type="term" value="F:prephenate dehydrogenase (NADP+) activity"/>
    <property type="evidence" value="ECO:0007669"/>
    <property type="project" value="UniProtKB-EC"/>
</dbReference>
<evidence type="ECO:0000313" key="4">
    <source>
        <dbReference type="Proteomes" id="UP001309876"/>
    </source>
</evidence>
<sequence>MANPSIGIIGMGLMGRMYAKRFSEAGYSVNVCDRPDRYEELRAEYADKVSSSHLVEDRIDILSKT</sequence>
<comment type="caution">
    <text evidence="3">The sequence shown here is derived from an EMBL/GenBank/DDBJ whole genome shotgun (WGS) entry which is preliminary data.</text>
</comment>
<evidence type="ECO:0000259" key="2">
    <source>
        <dbReference type="Pfam" id="PF03446"/>
    </source>
</evidence>
<dbReference type="InterPro" id="IPR050812">
    <property type="entry name" value="Preph/Arog_dehydrog"/>
</dbReference>
<dbReference type="Pfam" id="PF03446">
    <property type="entry name" value="NAD_binding_2"/>
    <property type="match status" value="1"/>
</dbReference>
<dbReference type="GO" id="GO:0050661">
    <property type="term" value="F:NADP binding"/>
    <property type="evidence" value="ECO:0007669"/>
    <property type="project" value="InterPro"/>
</dbReference>
<keyword evidence="1 3" id="KW-0560">Oxidoreductase</keyword>
<keyword evidence="4" id="KW-1185">Reference proteome</keyword>
<dbReference type="EMBL" id="JAVRRJ010000009">
    <property type="protein sequence ID" value="KAK5081592.1"/>
    <property type="molecule type" value="Genomic_DNA"/>
</dbReference>
<dbReference type="AlphaFoldDB" id="A0AAN7SV75"/>
<evidence type="ECO:0000256" key="1">
    <source>
        <dbReference type="ARBA" id="ARBA00023002"/>
    </source>
</evidence>
<proteinExistence type="predicted"/>
<name>A0AAN7SV75_9EURO</name>
<feature type="domain" description="6-phosphogluconate dehydrogenase NADP-binding" evidence="2">
    <location>
        <begin position="5"/>
        <end position="53"/>
    </location>
</feature>
<dbReference type="InterPro" id="IPR006115">
    <property type="entry name" value="6PGDH_NADP-bd"/>
</dbReference>
<dbReference type="InterPro" id="IPR036291">
    <property type="entry name" value="NAD(P)-bd_dom_sf"/>
</dbReference>